<reference evidence="2 3" key="1">
    <citation type="submission" date="2015-01" db="EMBL/GenBank/DDBJ databases">
        <title>Genome of allotetraploid Gossypium barbadense reveals genomic plasticity and fiber elongation in cotton evolution.</title>
        <authorList>
            <person name="Chen X."/>
            <person name="Liu X."/>
            <person name="Zhao B."/>
            <person name="Zheng H."/>
            <person name="Hu Y."/>
            <person name="Lu G."/>
            <person name="Yang C."/>
            <person name="Chen J."/>
            <person name="Shan C."/>
            <person name="Zhang L."/>
            <person name="Zhou Y."/>
            <person name="Wang L."/>
            <person name="Guo W."/>
            <person name="Bai Y."/>
            <person name="Ruan J."/>
            <person name="Shangguan X."/>
            <person name="Mao Y."/>
            <person name="Jiang J."/>
            <person name="Zhu Y."/>
            <person name="Lei J."/>
            <person name="Kang H."/>
            <person name="Chen S."/>
            <person name="He X."/>
            <person name="Wang R."/>
            <person name="Wang Y."/>
            <person name="Chen J."/>
            <person name="Wang L."/>
            <person name="Yu S."/>
            <person name="Wang B."/>
            <person name="Wei J."/>
            <person name="Song S."/>
            <person name="Lu X."/>
            <person name="Gao Z."/>
            <person name="Gu W."/>
            <person name="Deng X."/>
            <person name="Ma D."/>
            <person name="Wang S."/>
            <person name="Liang W."/>
            <person name="Fang L."/>
            <person name="Cai C."/>
            <person name="Zhu X."/>
            <person name="Zhou B."/>
            <person name="Zhang Y."/>
            <person name="Chen Z."/>
            <person name="Xu S."/>
            <person name="Zhu R."/>
            <person name="Wang S."/>
            <person name="Zhang T."/>
            <person name="Zhao G."/>
        </authorList>
    </citation>
    <scope>NUCLEOTIDE SEQUENCE [LARGE SCALE GENOMIC DNA]</scope>
    <source>
        <strain evidence="3">cv. Xinhai21</strain>
        <tissue evidence="2">Leaf</tissue>
    </source>
</reference>
<dbReference type="SUPFAM" id="SSF56317">
    <property type="entry name" value="Carbon-nitrogen hydrolase"/>
    <property type="match status" value="1"/>
</dbReference>
<dbReference type="OrthoDB" id="412018at2759"/>
<gene>
    <name evidence="2" type="ORF">GOBAR_AA03883</name>
</gene>
<organism evidence="2 3">
    <name type="scientific">Gossypium barbadense</name>
    <name type="common">Sea Island cotton</name>
    <name type="synonym">Hibiscus barbadensis</name>
    <dbReference type="NCBI Taxonomy" id="3634"/>
    <lineage>
        <taxon>Eukaryota</taxon>
        <taxon>Viridiplantae</taxon>
        <taxon>Streptophyta</taxon>
        <taxon>Embryophyta</taxon>
        <taxon>Tracheophyta</taxon>
        <taxon>Spermatophyta</taxon>
        <taxon>Magnoliopsida</taxon>
        <taxon>eudicotyledons</taxon>
        <taxon>Gunneridae</taxon>
        <taxon>Pentapetalae</taxon>
        <taxon>rosids</taxon>
        <taxon>malvids</taxon>
        <taxon>Malvales</taxon>
        <taxon>Malvaceae</taxon>
        <taxon>Malvoideae</taxon>
        <taxon>Gossypium</taxon>
    </lineage>
</organism>
<dbReference type="PANTHER" id="PTHR46782:SF1">
    <property type="entry name" value="OS01G0757700 PROTEIN"/>
    <property type="match status" value="1"/>
</dbReference>
<evidence type="ECO:0000259" key="1">
    <source>
        <dbReference type="Pfam" id="PF00795"/>
    </source>
</evidence>
<name>A0A2P5YM75_GOSBA</name>
<dbReference type="InterPro" id="IPR003010">
    <property type="entry name" value="C-N_Hydrolase"/>
</dbReference>
<protein>
    <recommendedName>
        <fullName evidence="1">CN hydrolase domain-containing protein</fullName>
    </recommendedName>
</protein>
<evidence type="ECO:0000313" key="3">
    <source>
        <dbReference type="Proteomes" id="UP000239757"/>
    </source>
</evidence>
<dbReference type="Gene3D" id="3.60.110.10">
    <property type="entry name" value="Carbon-nitrogen hydrolase"/>
    <property type="match status" value="1"/>
</dbReference>
<dbReference type="PANTHER" id="PTHR46782">
    <property type="entry name" value="OS01G0757700 PROTEIN"/>
    <property type="match status" value="1"/>
</dbReference>
<dbReference type="AlphaFoldDB" id="A0A2P5YM75"/>
<dbReference type="Proteomes" id="UP000239757">
    <property type="component" value="Unassembled WGS sequence"/>
</dbReference>
<dbReference type="InterPro" id="IPR036526">
    <property type="entry name" value="C-N_Hydrolase_sf"/>
</dbReference>
<evidence type="ECO:0000313" key="2">
    <source>
        <dbReference type="EMBL" id="PPS16694.1"/>
    </source>
</evidence>
<proteinExistence type="predicted"/>
<dbReference type="Pfam" id="PF00795">
    <property type="entry name" value="CN_hydrolase"/>
    <property type="match status" value="1"/>
</dbReference>
<dbReference type="GO" id="GO:0016810">
    <property type="term" value="F:hydrolase activity, acting on carbon-nitrogen (but not peptide) bonds"/>
    <property type="evidence" value="ECO:0007669"/>
    <property type="project" value="UniProtKB-ARBA"/>
</dbReference>
<dbReference type="EMBL" id="KZ663008">
    <property type="protein sequence ID" value="PPS16694.1"/>
    <property type="molecule type" value="Genomic_DNA"/>
</dbReference>
<sequence>MEKTDGIGKENGSTEEKQSFKDGSICGYNSLHHLLSANLKPQLYQVCAAKGPRPRYPRVWKSRNRIGTVSKSAKLVTCVKQLSNVKEEVYGALDSFIAWELEFPLITVKKALKILQNEQEWKRIIQVIKWMLSKGQGRTMGTYFTLLNALAEDGRLEEAEELVAQLRWLVNMESTYYAAEPVNGESTQFLQEFALKYNMVIISSILERNINHGGTLWNTAVIIGNHGNIIDSLEYCSFLFKLGTSIEPIAFVDCNC</sequence>
<feature type="domain" description="CN hydrolase" evidence="1">
    <location>
        <begin position="174"/>
        <end position="230"/>
    </location>
</feature>
<accession>A0A2P5YM75</accession>
<dbReference type="InterPro" id="IPR044646">
    <property type="entry name" value="EMB1417-like"/>
</dbReference>